<feature type="region of interest" description="Disordered" evidence="15">
    <location>
        <begin position="488"/>
        <end position="512"/>
    </location>
</feature>
<reference evidence="19 20" key="1">
    <citation type="submission" date="2014-08" db="EMBL/GenBank/DDBJ databases">
        <authorList>
            <person name="Chen Y.-H."/>
        </authorList>
    </citation>
    <scope>NUCLEOTIDE SEQUENCE [LARGE SCALE GENOMIC DNA]</scope>
</reference>
<dbReference type="EMBL" id="CCRH01000004">
    <property type="protein sequence ID" value="CDZ33597.1"/>
    <property type="molecule type" value="Genomic_DNA"/>
</dbReference>
<dbReference type="Pfam" id="PF00672">
    <property type="entry name" value="HAMP"/>
    <property type="match status" value="1"/>
</dbReference>
<dbReference type="Pfam" id="PF02518">
    <property type="entry name" value="HATPase_c"/>
    <property type="match status" value="1"/>
</dbReference>
<dbReference type="SUPFAM" id="SSF47384">
    <property type="entry name" value="Homodimeric domain of signal transducing histidine kinase"/>
    <property type="match status" value="1"/>
</dbReference>
<accession>A0A0T7FF04</accession>
<dbReference type="PROSITE" id="PS50109">
    <property type="entry name" value="HIS_KIN"/>
    <property type="match status" value="1"/>
</dbReference>
<evidence type="ECO:0000256" key="1">
    <source>
        <dbReference type="ARBA" id="ARBA00000085"/>
    </source>
</evidence>
<dbReference type="InterPro" id="IPR036097">
    <property type="entry name" value="HisK_dim/P_sf"/>
</dbReference>
<evidence type="ECO:0000256" key="5">
    <source>
        <dbReference type="ARBA" id="ARBA00022519"/>
    </source>
</evidence>
<dbReference type="AlphaFoldDB" id="A0A0T7FF04"/>
<dbReference type="SMART" id="SM00304">
    <property type="entry name" value="HAMP"/>
    <property type="match status" value="1"/>
</dbReference>
<dbReference type="InterPro" id="IPR003661">
    <property type="entry name" value="HisK_dim/P_dom"/>
</dbReference>
<dbReference type="RefSeq" id="WP_046666117.1">
    <property type="nucleotide sequence ID" value="NZ_CCRH01000004.1"/>
</dbReference>
<evidence type="ECO:0000256" key="14">
    <source>
        <dbReference type="ARBA" id="ARBA00023136"/>
    </source>
</evidence>
<keyword evidence="6" id="KW-0597">Phosphoprotein</keyword>
<keyword evidence="12 16" id="KW-1133">Transmembrane helix</keyword>
<dbReference type="Proteomes" id="UP000046176">
    <property type="component" value="Unassembled WGS sequence"/>
</dbReference>
<evidence type="ECO:0000313" key="20">
    <source>
        <dbReference type="Proteomes" id="UP000046176"/>
    </source>
</evidence>
<evidence type="ECO:0000256" key="12">
    <source>
        <dbReference type="ARBA" id="ARBA00022989"/>
    </source>
</evidence>
<evidence type="ECO:0000256" key="11">
    <source>
        <dbReference type="ARBA" id="ARBA00022840"/>
    </source>
</evidence>
<keyword evidence="11" id="KW-0067">ATP-binding</keyword>
<evidence type="ECO:0000313" key="19">
    <source>
        <dbReference type="EMBL" id="CDZ33597.1"/>
    </source>
</evidence>
<evidence type="ECO:0000256" key="4">
    <source>
        <dbReference type="ARBA" id="ARBA00022475"/>
    </source>
</evidence>
<keyword evidence="5" id="KW-0997">Cell inner membrane</keyword>
<dbReference type="CDD" id="cd00075">
    <property type="entry name" value="HATPase"/>
    <property type="match status" value="1"/>
</dbReference>
<comment type="catalytic activity">
    <reaction evidence="1">
        <text>ATP + protein L-histidine = ADP + protein N-phospho-L-histidine.</text>
        <dbReference type="EC" id="2.7.13.3"/>
    </reaction>
</comment>
<evidence type="ECO:0000256" key="2">
    <source>
        <dbReference type="ARBA" id="ARBA00004429"/>
    </source>
</evidence>
<dbReference type="Gene3D" id="3.30.565.10">
    <property type="entry name" value="Histidine kinase-like ATPase, C-terminal domain"/>
    <property type="match status" value="1"/>
</dbReference>
<keyword evidence="8 16" id="KW-0812">Transmembrane</keyword>
<keyword evidence="9" id="KW-0547">Nucleotide-binding</keyword>
<dbReference type="GO" id="GO:0005886">
    <property type="term" value="C:plasma membrane"/>
    <property type="evidence" value="ECO:0007669"/>
    <property type="project" value="UniProtKB-SubCell"/>
</dbReference>
<name>A0A0T7FF04_NEOGA</name>
<dbReference type="PANTHER" id="PTHR44936">
    <property type="entry name" value="SENSOR PROTEIN CREC"/>
    <property type="match status" value="1"/>
</dbReference>
<evidence type="ECO:0000256" key="10">
    <source>
        <dbReference type="ARBA" id="ARBA00022777"/>
    </source>
</evidence>
<feature type="domain" description="HAMP" evidence="18">
    <location>
        <begin position="215"/>
        <end position="267"/>
    </location>
</feature>
<evidence type="ECO:0000256" key="3">
    <source>
        <dbReference type="ARBA" id="ARBA00012438"/>
    </source>
</evidence>
<dbReference type="InterPro" id="IPR004358">
    <property type="entry name" value="Sig_transdc_His_kin-like_C"/>
</dbReference>
<dbReference type="SMART" id="SM00387">
    <property type="entry name" value="HATPase_c"/>
    <property type="match status" value="1"/>
</dbReference>
<feature type="region of interest" description="Disordered" evidence="15">
    <location>
        <begin position="120"/>
        <end position="139"/>
    </location>
</feature>
<dbReference type="PRINTS" id="PR00344">
    <property type="entry name" value="BCTRLSENSOR"/>
</dbReference>
<comment type="subcellular location">
    <subcellularLocation>
        <location evidence="2">Cell inner membrane</location>
        <topology evidence="2">Multi-pass membrane protein</topology>
    </subcellularLocation>
</comment>
<dbReference type="InterPro" id="IPR036890">
    <property type="entry name" value="HATPase_C_sf"/>
</dbReference>
<keyword evidence="7" id="KW-0808">Transferase</keyword>
<dbReference type="SMART" id="SM00388">
    <property type="entry name" value="HisKA"/>
    <property type="match status" value="1"/>
</dbReference>
<dbReference type="InterPro" id="IPR003594">
    <property type="entry name" value="HATPase_dom"/>
</dbReference>
<evidence type="ECO:0000256" key="8">
    <source>
        <dbReference type="ARBA" id="ARBA00022692"/>
    </source>
</evidence>
<keyword evidence="13" id="KW-0902">Two-component regulatory system</keyword>
<dbReference type="CDD" id="cd06225">
    <property type="entry name" value="HAMP"/>
    <property type="match status" value="1"/>
</dbReference>
<proteinExistence type="predicted"/>
<dbReference type="Gene3D" id="1.10.8.500">
    <property type="entry name" value="HAMP domain in histidine kinase"/>
    <property type="match status" value="1"/>
</dbReference>
<keyword evidence="14 16" id="KW-0472">Membrane</keyword>
<feature type="domain" description="Histidine kinase" evidence="17">
    <location>
        <begin position="275"/>
        <end position="473"/>
    </location>
</feature>
<dbReference type="OrthoDB" id="9804645at2"/>
<evidence type="ECO:0000259" key="17">
    <source>
        <dbReference type="PROSITE" id="PS50109"/>
    </source>
</evidence>
<dbReference type="Gene3D" id="1.10.287.130">
    <property type="match status" value="1"/>
</dbReference>
<dbReference type="InterPro" id="IPR050980">
    <property type="entry name" value="2C_sensor_his_kinase"/>
</dbReference>
<evidence type="ECO:0000256" key="6">
    <source>
        <dbReference type="ARBA" id="ARBA00022553"/>
    </source>
</evidence>
<evidence type="ECO:0000256" key="7">
    <source>
        <dbReference type="ARBA" id="ARBA00022679"/>
    </source>
</evidence>
<dbReference type="InterPro" id="IPR005467">
    <property type="entry name" value="His_kinase_dom"/>
</dbReference>
<dbReference type="Pfam" id="PF00512">
    <property type="entry name" value="HisKA"/>
    <property type="match status" value="1"/>
</dbReference>
<dbReference type="InterPro" id="IPR003660">
    <property type="entry name" value="HAMP_dom"/>
</dbReference>
<dbReference type="SUPFAM" id="SSF158472">
    <property type="entry name" value="HAMP domain-like"/>
    <property type="match status" value="1"/>
</dbReference>
<dbReference type="PANTHER" id="PTHR44936:SF5">
    <property type="entry name" value="SENSOR HISTIDINE KINASE ENVZ"/>
    <property type="match status" value="1"/>
</dbReference>
<keyword evidence="10 19" id="KW-0418">Kinase</keyword>
<organism evidence="19 20">
    <name type="scientific">Neorhizobium galegae bv. officinalis</name>
    <dbReference type="NCBI Taxonomy" id="323656"/>
    <lineage>
        <taxon>Bacteria</taxon>
        <taxon>Pseudomonadati</taxon>
        <taxon>Pseudomonadota</taxon>
        <taxon>Alphaproteobacteria</taxon>
        <taxon>Hyphomicrobiales</taxon>
        <taxon>Rhizobiaceae</taxon>
        <taxon>Rhizobium/Agrobacterium group</taxon>
        <taxon>Neorhizobium</taxon>
    </lineage>
</organism>
<dbReference type="GO" id="GO:0000155">
    <property type="term" value="F:phosphorelay sensor kinase activity"/>
    <property type="evidence" value="ECO:0007669"/>
    <property type="project" value="InterPro"/>
</dbReference>
<dbReference type="GO" id="GO:0005524">
    <property type="term" value="F:ATP binding"/>
    <property type="evidence" value="ECO:0007669"/>
    <property type="project" value="UniProtKB-KW"/>
</dbReference>
<evidence type="ECO:0000256" key="15">
    <source>
        <dbReference type="SAM" id="MobiDB-lite"/>
    </source>
</evidence>
<sequence length="512" mass="56942">MIKLWKKSLAAQFIGLMLAALIISQALAFLISWDERTMALRAAAKSEFFSRGASITRLVELIPPQIRAQALYASETNYSKIWLTDEEPEKASAWRLQAVGQLSRQLENFVDLSKQVDWTAPSKPQLPDPREVARENTDEEWASPPPILWNLPQPAKFTYFDRRRGFGLAVQLSDGRWLNFASYQENTGRWWNSKSLTSVGLTALILALIGVFIASRISRPLRNLARSAEALGRGENLPPIPEGGPGEIRRTAEAFNRMQSRLHRFVEDRTKMLAAIGHDLRTPLTSLRLRAEFVKDQETQQKMLSTIDEIQAMTEAAIAFARGESTVEETRDIELDALIGSICDDQSDLGHPVNYMEAGQTPYRCRPDGLRRAVRNVVENAVRYGGEAKVFIRHTATTVDIVVEDRGPGIPKAMREKVFAPFFRLEASRNKDTGGIGLGLSIARAIVRQHGGDISFLCGERGMQTIISLPREGIVDPVPLHQGHGWKLTRTPASSQTAGIPGKIASPSRRSA</sequence>
<dbReference type="EC" id="2.7.13.3" evidence="3"/>
<evidence type="ECO:0000256" key="16">
    <source>
        <dbReference type="SAM" id="Phobius"/>
    </source>
</evidence>
<dbReference type="SUPFAM" id="SSF55874">
    <property type="entry name" value="ATPase domain of HSP90 chaperone/DNA topoisomerase II/histidine kinase"/>
    <property type="match status" value="1"/>
</dbReference>
<dbReference type="CDD" id="cd00082">
    <property type="entry name" value="HisKA"/>
    <property type="match status" value="1"/>
</dbReference>
<dbReference type="PROSITE" id="PS50885">
    <property type="entry name" value="HAMP"/>
    <property type="match status" value="1"/>
</dbReference>
<evidence type="ECO:0000256" key="13">
    <source>
        <dbReference type="ARBA" id="ARBA00023012"/>
    </source>
</evidence>
<keyword evidence="4" id="KW-1003">Cell membrane</keyword>
<feature type="transmembrane region" description="Helical" evidence="16">
    <location>
        <begin position="196"/>
        <end position="217"/>
    </location>
</feature>
<gene>
    <name evidence="19" type="ORF">NGAL_HAMBI1145_19140</name>
</gene>
<evidence type="ECO:0000259" key="18">
    <source>
        <dbReference type="PROSITE" id="PS50885"/>
    </source>
</evidence>
<evidence type="ECO:0000256" key="9">
    <source>
        <dbReference type="ARBA" id="ARBA00022741"/>
    </source>
</evidence>
<protein>
    <recommendedName>
        <fullName evidence="3">histidine kinase</fullName>
        <ecNumber evidence="3">2.7.13.3</ecNumber>
    </recommendedName>
</protein>